<evidence type="ECO:0000313" key="2">
    <source>
        <dbReference type="Proteomes" id="UP001595630"/>
    </source>
</evidence>
<dbReference type="RefSeq" id="WP_386363859.1">
    <property type="nucleotide sequence ID" value="NZ_JBHRXZ010000018.1"/>
</dbReference>
<reference evidence="2" key="1">
    <citation type="journal article" date="2019" name="Int. J. Syst. Evol. Microbiol.">
        <title>The Global Catalogue of Microorganisms (GCM) 10K type strain sequencing project: providing services to taxonomists for standard genome sequencing and annotation.</title>
        <authorList>
            <consortium name="The Broad Institute Genomics Platform"/>
            <consortium name="The Broad Institute Genome Sequencing Center for Infectious Disease"/>
            <person name="Wu L."/>
            <person name="Ma J."/>
        </authorList>
    </citation>
    <scope>NUCLEOTIDE SEQUENCE [LARGE SCALE GENOMIC DNA]</scope>
    <source>
        <strain evidence="2">KCTC 42447</strain>
    </source>
</reference>
<dbReference type="GO" id="GO:0016491">
    <property type="term" value="F:oxidoreductase activity"/>
    <property type="evidence" value="ECO:0007669"/>
    <property type="project" value="UniProtKB-KW"/>
</dbReference>
<protein>
    <submittedName>
        <fullName evidence="1">Gluconate 2-dehydrogenase subunit 3 family protein</fullName>
        <ecNumber evidence="1">1.-.-.-</ecNumber>
    </submittedName>
</protein>
<dbReference type="EC" id="1.-.-.-" evidence="1"/>
<accession>A0ABV7T8V5</accession>
<name>A0ABV7T8V5_9GAMM</name>
<organism evidence="1 2">
    <name type="scientific">Stutzerimonas tarimensis</name>
    <dbReference type="NCBI Taxonomy" id="1507735"/>
    <lineage>
        <taxon>Bacteria</taxon>
        <taxon>Pseudomonadati</taxon>
        <taxon>Pseudomonadota</taxon>
        <taxon>Gammaproteobacteria</taxon>
        <taxon>Pseudomonadales</taxon>
        <taxon>Pseudomonadaceae</taxon>
        <taxon>Stutzerimonas</taxon>
    </lineage>
</organism>
<evidence type="ECO:0000313" key="1">
    <source>
        <dbReference type="EMBL" id="MFC3607883.1"/>
    </source>
</evidence>
<dbReference type="Pfam" id="PF13618">
    <property type="entry name" value="Gluconate_2-dh3"/>
    <property type="match status" value="1"/>
</dbReference>
<dbReference type="InterPro" id="IPR027056">
    <property type="entry name" value="Gluconate_2DH_su3"/>
</dbReference>
<dbReference type="EMBL" id="JBHRXZ010000018">
    <property type="protein sequence ID" value="MFC3607883.1"/>
    <property type="molecule type" value="Genomic_DNA"/>
</dbReference>
<proteinExistence type="predicted"/>
<dbReference type="Proteomes" id="UP001595630">
    <property type="component" value="Unassembled WGS sequence"/>
</dbReference>
<comment type="caution">
    <text evidence="1">The sequence shown here is derived from an EMBL/GenBank/DDBJ whole genome shotgun (WGS) entry which is preliminary data.</text>
</comment>
<sequence length="213" mass="23856">MKQLYPGYNVLDKRHTPSWDPATRAVIEERLALPRQPRFCDAGEWSILEAICARILPQPGYRPAFALAALVDDKLHDNRGDGYRDARLPPLRQAWHQGLAALDAEALAKHGRGFARLAAESQDALLRAMQQDELSHPAWGPMPCGLFFSQRLLHDLTSAYYGHPDAWNDIGFGGPANPRGYVRLGPDSADPWEAVEARPGMEAKAEYRNRHVR</sequence>
<keyword evidence="1" id="KW-0560">Oxidoreductase</keyword>
<keyword evidence="2" id="KW-1185">Reference proteome</keyword>
<gene>
    <name evidence="1" type="ORF">ACFOMF_08860</name>
</gene>